<evidence type="ECO:0000256" key="1">
    <source>
        <dbReference type="ARBA" id="ARBA00001968"/>
    </source>
</evidence>
<name>A0A225VLT2_9STRA</name>
<evidence type="ECO:0000259" key="3">
    <source>
        <dbReference type="Pfam" id="PF13359"/>
    </source>
</evidence>
<reference evidence="5" key="1">
    <citation type="submission" date="2017-03" db="EMBL/GenBank/DDBJ databases">
        <title>Phytopthora megakarya and P. palmivora, two closely related causual agents of cacao black pod achieved similar genome size and gene model numbers by different mechanisms.</title>
        <authorList>
            <person name="Ali S."/>
            <person name="Shao J."/>
            <person name="Larry D.J."/>
            <person name="Kronmiller B."/>
            <person name="Shen D."/>
            <person name="Strem M.D."/>
            <person name="Melnick R.L."/>
            <person name="Guiltinan M.J."/>
            <person name="Tyler B.M."/>
            <person name="Meinhardt L.W."/>
            <person name="Bailey B.A."/>
        </authorList>
    </citation>
    <scope>NUCLEOTIDE SEQUENCE [LARGE SCALE GENOMIC DNA]</scope>
    <source>
        <strain evidence="5">zdho120</strain>
    </source>
</reference>
<keyword evidence="2" id="KW-0479">Metal-binding</keyword>
<feature type="domain" description="DDE Tnp4" evidence="3">
    <location>
        <begin position="3"/>
        <end position="148"/>
    </location>
</feature>
<evidence type="ECO:0000313" key="5">
    <source>
        <dbReference type="Proteomes" id="UP000198211"/>
    </source>
</evidence>
<evidence type="ECO:0000313" key="4">
    <source>
        <dbReference type="EMBL" id="OWZ06383.1"/>
    </source>
</evidence>
<comment type="cofactor">
    <cofactor evidence="1">
        <name>a divalent metal cation</name>
        <dbReference type="ChEBI" id="CHEBI:60240"/>
    </cofactor>
</comment>
<dbReference type="Proteomes" id="UP000198211">
    <property type="component" value="Unassembled WGS sequence"/>
</dbReference>
<accession>A0A225VLT2</accession>
<dbReference type="AlphaFoldDB" id="A0A225VLT2"/>
<protein>
    <submittedName>
        <fullName evidence="4">Nuclease HARBI1</fullName>
    </submittedName>
</protein>
<dbReference type="EMBL" id="NBNE01003986">
    <property type="protein sequence ID" value="OWZ06383.1"/>
    <property type="molecule type" value="Genomic_DNA"/>
</dbReference>
<keyword evidence="5" id="KW-1185">Reference proteome</keyword>
<proteinExistence type="predicted"/>
<gene>
    <name evidence="4" type="ORF">PHMEG_00021371</name>
</gene>
<comment type="caution">
    <text evidence="4">The sequence shown here is derived from an EMBL/GenBank/DDBJ whole genome shotgun (WGS) entry which is preliminary data.</text>
</comment>
<dbReference type="STRING" id="4795.A0A225VLT2"/>
<dbReference type="Pfam" id="PF13359">
    <property type="entry name" value="DDE_Tnp_4"/>
    <property type="match status" value="1"/>
</dbReference>
<sequence length="210" mass="23988">MSAVVDCNRRFLDIDVKWPESVGDNRVFSNSTVGRLYEEYFAVAGVEEGAGLLPSGWAEYQKIPFFLLADAAYASSRYLVTMYEIAETLSDVVVSELNRNLAGMRYPVECAFGVLKSRWRALSRPIEIAKSSLHDMPTLVSAICILHNLVIDERNGIWDAEADKQRKTFHMANYLAWTNELTCTRNRQDEDKTRIVILEWMSYRDSVRSS</sequence>
<dbReference type="OrthoDB" id="2668416at2759"/>
<evidence type="ECO:0000256" key="2">
    <source>
        <dbReference type="ARBA" id="ARBA00022723"/>
    </source>
</evidence>
<organism evidence="4 5">
    <name type="scientific">Phytophthora megakarya</name>
    <dbReference type="NCBI Taxonomy" id="4795"/>
    <lineage>
        <taxon>Eukaryota</taxon>
        <taxon>Sar</taxon>
        <taxon>Stramenopiles</taxon>
        <taxon>Oomycota</taxon>
        <taxon>Peronosporomycetes</taxon>
        <taxon>Peronosporales</taxon>
        <taxon>Peronosporaceae</taxon>
        <taxon>Phytophthora</taxon>
    </lineage>
</organism>
<dbReference type="GO" id="GO:0046872">
    <property type="term" value="F:metal ion binding"/>
    <property type="evidence" value="ECO:0007669"/>
    <property type="project" value="UniProtKB-KW"/>
</dbReference>
<dbReference type="InterPro" id="IPR027806">
    <property type="entry name" value="HARBI1_dom"/>
</dbReference>